<evidence type="ECO:0000313" key="2">
    <source>
        <dbReference type="EMBL" id="RDW84674.1"/>
    </source>
</evidence>
<reference evidence="2 3" key="1">
    <citation type="journal article" date="2018" name="IMA Fungus">
        <title>IMA Genome-F 9: Draft genome sequence of Annulohypoxylon stygium, Aspergillus mulundensis, Berkeleyomyces basicola (syn. Thielaviopsis basicola), Ceratocystis smalleyi, two Cercospora beticola strains, Coleophoma cylindrospora, Fusarium fracticaudum, Phialophora cf. hyalina, and Morchella septimelata.</title>
        <authorList>
            <person name="Wingfield B.D."/>
            <person name="Bills G.F."/>
            <person name="Dong Y."/>
            <person name="Huang W."/>
            <person name="Nel W.J."/>
            <person name="Swalarsk-Parry B.S."/>
            <person name="Vaghefi N."/>
            <person name="Wilken P.M."/>
            <person name="An Z."/>
            <person name="de Beer Z.W."/>
            <person name="De Vos L."/>
            <person name="Chen L."/>
            <person name="Duong T.A."/>
            <person name="Gao Y."/>
            <person name="Hammerbacher A."/>
            <person name="Kikkert J.R."/>
            <person name="Li Y."/>
            <person name="Li H."/>
            <person name="Li K."/>
            <person name="Li Q."/>
            <person name="Liu X."/>
            <person name="Ma X."/>
            <person name="Naidoo K."/>
            <person name="Pethybridge S.J."/>
            <person name="Sun J."/>
            <person name="Steenkamp E.T."/>
            <person name="van der Nest M.A."/>
            <person name="van Wyk S."/>
            <person name="Wingfield M.J."/>
            <person name="Xiong C."/>
            <person name="Yue Q."/>
            <person name="Zhang X."/>
        </authorList>
    </citation>
    <scope>NUCLEOTIDE SEQUENCE [LARGE SCALE GENOMIC DNA]</scope>
    <source>
        <strain evidence="2 3">BP6252</strain>
    </source>
</reference>
<keyword evidence="3" id="KW-1185">Reference proteome</keyword>
<comment type="caution">
    <text evidence="2">The sequence shown here is derived from an EMBL/GenBank/DDBJ whole genome shotgun (WGS) entry which is preliminary data.</text>
</comment>
<organism evidence="2 3">
    <name type="scientific">Coleophoma cylindrospora</name>
    <dbReference type="NCBI Taxonomy" id="1849047"/>
    <lineage>
        <taxon>Eukaryota</taxon>
        <taxon>Fungi</taxon>
        <taxon>Dikarya</taxon>
        <taxon>Ascomycota</taxon>
        <taxon>Pezizomycotina</taxon>
        <taxon>Leotiomycetes</taxon>
        <taxon>Helotiales</taxon>
        <taxon>Dermateaceae</taxon>
        <taxon>Coleophoma</taxon>
    </lineage>
</organism>
<protein>
    <submittedName>
        <fullName evidence="2">Uncharacterized protein</fullName>
    </submittedName>
</protein>
<name>A0A3D8SEY7_9HELO</name>
<feature type="region of interest" description="Disordered" evidence="1">
    <location>
        <begin position="39"/>
        <end position="62"/>
    </location>
</feature>
<dbReference type="AlphaFoldDB" id="A0A3D8SEY7"/>
<proteinExistence type="predicted"/>
<evidence type="ECO:0000256" key="1">
    <source>
        <dbReference type="SAM" id="MobiDB-lite"/>
    </source>
</evidence>
<gene>
    <name evidence="2" type="ORF">BP6252_02264</name>
</gene>
<dbReference type="Proteomes" id="UP000256645">
    <property type="component" value="Unassembled WGS sequence"/>
</dbReference>
<evidence type="ECO:0000313" key="3">
    <source>
        <dbReference type="Proteomes" id="UP000256645"/>
    </source>
</evidence>
<dbReference type="EMBL" id="PDLM01000002">
    <property type="protein sequence ID" value="RDW84674.1"/>
    <property type="molecule type" value="Genomic_DNA"/>
</dbReference>
<sequence>MQAKYLDYKYPVPPPKSRQFLCANPDRVRFHERHFDEPLLEHHQSLSETPPLAREPSTPTLSPAILLENTSMGARDITLCAGMTLRICKLDLTLAETSCLEAVERILQVRKECRDLFSNQ</sequence>
<accession>A0A3D8SEY7</accession>